<dbReference type="Gene3D" id="2.30.110.10">
    <property type="entry name" value="Electron Transport, Fmn-binding Protein, Chain A"/>
    <property type="match status" value="1"/>
</dbReference>
<gene>
    <name evidence="1" type="ORF">CA984_11420</name>
</gene>
<dbReference type="AlphaFoldDB" id="A0A243RR52"/>
<dbReference type="Pfam" id="PF04075">
    <property type="entry name" value="F420H2_quin_red"/>
    <property type="match status" value="1"/>
</dbReference>
<organism evidence="1 2">
    <name type="scientific">Streptosporangium minutum</name>
    <dbReference type="NCBI Taxonomy" id="569862"/>
    <lineage>
        <taxon>Bacteria</taxon>
        <taxon>Bacillati</taxon>
        <taxon>Actinomycetota</taxon>
        <taxon>Actinomycetes</taxon>
        <taxon>Streptosporangiales</taxon>
        <taxon>Streptosporangiaceae</taxon>
        <taxon>Streptosporangium</taxon>
    </lineage>
</organism>
<name>A0A243RR52_9ACTN</name>
<protein>
    <recommendedName>
        <fullName evidence="3">Nitroreductase</fullName>
    </recommendedName>
</protein>
<dbReference type="InterPro" id="IPR012349">
    <property type="entry name" value="Split_barrel_FMN-bd"/>
</dbReference>
<keyword evidence="2" id="KW-1185">Reference proteome</keyword>
<dbReference type="GO" id="GO:0016491">
    <property type="term" value="F:oxidoreductase activity"/>
    <property type="evidence" value="ECO:0007669"/>
    <property type="project" value="InterPro"/>
</dbReference>
<dbReference type="InterPro" id="IPR004378">
    <property type="entry name" value="F420H2_quin_Rdtase"/>
</dbReference>
<evidence type="ECO:0000313" key="2">
    <source>
        <dbReference type="Proteomes" id="UP000194761"/>
    </source>
</evidence>
<accession>A0A243RR52</accession>
<dbReference type="Proteomes" id="UP000194761">
    <property type="component" value="Unassembled WGS sequence"/>
</dbReference>
<evidence type="ECO:0000313" key="1">
    <source>
        <dbReference type="EMBL" id="OUC97362.1"/>
    </source>
</evidence>
<evidence type="ECO:0008006" key="3">
    <source>
        <dbReference type="Google" id="ProtNLM"/>
    </source>
</evidence>
<proteinExistence type="predicted"/>
<dbReference type="EMBL" id="NGFP01000039">
    <property type="protein sequence ID" value="OUC97362.1"/>
    <property type="molecule type" value="Genomic_DNA"/>
</dbReference>
<sequence length="148" mass="17153">MRTFLETVAVHFIGSVNWTVFHMTRGRIVLYRFGSLPSLSLTMIEHRTTKLRTFSVRYLSDGGDYIALVSGVEKRPKWVNELLNMKYGGIVTVEICEQTFDVVASEINEEYRDGLLGRLCENLPLGERYEIRSRRYAPLVRLKRIASY</sequence>
<reference evidence="1 2" key="1">
    <citation type="submission" date="2017-05" db="EMBL/GenBank/DDBJ databases">
        <title>Biotechnological potential of actinobacteria isolated from South African environments.</title>
        <authorList>
            <person name="Le Roes-Hill M."/>
            <person name="Prins A."/>
            <person name="Durrell K.A."/>
        </authorList>
    </citation>
    <scope>NUCLEOTIDE SEQUENCE [LARGE SCALE GENOMIC DNA]</scope>
    <source>
        <strain evidence="1">M26</strain>
    </source>
</reference>
<comment type="caution">
    <text evidence="1">The sequence shown here is derived from an EMBL/GenBank/DDBJ whole genome shotgun (WGS) entry which is preliminary data.</text>
</comment>